<dbReference type="InterPro" id="IPR036388">
    <property type="entry name" value="WH-like_DNA-bd_sf"/>
</dbReference>
<sequence>MVHQVGNCPVRLTNNVIGGKWKPVIFNLIVHDVNRFGEIAHLVEGLSKKVLTTQLREMEADGILQRTVYDQRQKKVEYSLTEKGKTFIPVIEAMCTWGLSTGGDVKTP</sequence>
<reference evidence="6" key="1">
    <citation type="submission" date="2018-09" db="EMBL/GenBank/DDBJ databases">
        <title>Chryseolinea sp. KIS68-18 isolated from soil.</title>
        <authorList>
            <person name="Weon H.-Y."/>
            <person name="Kwon S.-W."/>
            <person name="Lee S.A."/>
        </authorList>
    </citation>
    <scope>NUCLEOTIDE SEQUENCE [LARGE SCALE GENOMIC DNA]</scope>
    <source>
        <strain evidence="6">KIS68-18</strain>
    </source>
</reference>
<dbReference type="AlphaFoldDB" id="A0A385SSM3"/>
<dbReference type="Gene3D" id="1.10.10.10">
    <property type="entry name" value="Winged helix-like DNA-binding domain superfamily/Winged helix DNA-binding domain"/>
    <property type="match status" value="1"/>
</dbReference>
<dbReference type="Proteomes" id="UP000266183">
    <property type="component" value="Chromosome"/>
</dbReference>
<keyword evidence="2" id="KW-0238">DNA-binding</keyword>
<evidence type="ECO:0000256" key="2">
    <source>
        <dbReference type="ARBA" id="ARBA00023125"/>
    </source>
</evidence>
<dbReference type="Pfam" id="PF01638">
    <property type="entry name" value="HxlR"/>
    <property type="match status" value="1"/>
</dbReference>
<dbReference type="SUPFAM" id="SSF46785">
    <property type="entry name" value="Winged helix' DNA-binding domain"/>
    <property type="match status" value="1"/>
</dbReference>
<dbReference type="PANTHER" id="PTHR33204">
    <property type="entry name" value="TRANSCRIPTIONAL REGULATOR, MARR FAMILY"/>
    <property type="match status" value="1"/>
</dbReference>
<accession>A0A385SSM3</accession>
<evidence type="ECO:0000256" key="3">
    <source>
        <dbReference type="ARBA" id="ARBA00023163"/>
    </source>
</evidence>
<evidence type="ECO:0000256" key="1">
    <source>
        <dbReference type="ARBA" id="ARBA00023015"/>
    </source>
</evidence>
<dbReference type="OrthoDB" id="8231503at2"/>
<evidence type="ECO:0000313" key="6">
    <source>
        <dbReference type="Proteomes" id="UP000266183"/>
    </source>
</evidence>
<keyword evidence="1" id="KW-0805">Transcription regulation</keyword>
<proteinExistence type="predicted"/>
<keyword evidence="6" id="KW-1185">Reference proteome</keyword>
<dbReference type="GO" id="GO:0003677">
    <property type="term" value="F:DNA binding"/>
    <property type="evidence" value="ECO:0007669"/>
    <property type="project" value="UniProtKB-KW"/>
</dbReference>
<dbReference type="InterPro" id="IPR002577">
    <property type="entry name" value="HTH_HxlR"/>
</dbReference>
<dbReference type="PROSITE" id="PS51118">
    <property type="entry name" value="HTH_HXLR"/>
    <property type="match status" value="1"/>
</dbReference>
<dbReference type="InterPro" id="IPR036390">
    <property type="entry name" value="WH_DNA-bd_sf"/>
</dbReference>
<keyword evidence="3" id="KW-0804">Transcription</keyword>
<organism evidence="5 6">
    <name type="scientific">Chryseolinea soli</name>
    <dbReference type="NCBI Taxonomy" id="2321403"/>
    <lineage>
        <taxon>Bacteria</taxon>
        <taxon>Pseudomonadati</taxon>
        <taxon>Bacteroidota</taxon>
        <taxon>Cytophagia</taxon>
        <taxon>Cytophagales</taxon>
        <taxon>Fulvivirgaceae</taxon>
        <taxon>Chryseolinea</taxon>
    </lineage>
</organism>
<evidence type="ECO:0000313" key="5">
    <source>
        <dbReference type="EMBL" id="AYB33892.1"/>
    </source>
</evidence>
<dbReference type="KEGG" id="chk:D4L85_26415"/>
<protein>
    <submittedName>
        <fullName evidence="5">Transcriptional regulator</fullName>
    </submittedName>
</protein>
<dbReference type="EMBL" id="CP032382">
    <property type="protein sequence ID" value="AYB33892.1"/>
    <property type="molecule type" value="Genomic_DNA"/>
</dbReference>
<dbReference type="PANTHER" id="PTHR33204:SF29">
    <property type="entry name" value="TRANSCRIPTIONAL REGULATOR"/>
    <property type="match status" value="1"/>
</dbReference>
<name>A0A385SSM3_9BACT</name>
<feature type="domain" description="HTH hxlR-type" evidence="4">
    <location>
        <begin position="8"/>
        <end position="106"/>
    </location>
</feature>
<evidence type="ECO:0000259" key="4">
    <source>
        <dbReference type="PROSITE" id="PS51118"/>
    </source>
</evidence>
<gene>
    <name evidence="5" type="ORF">D4L85_26415</name>
</gene>